<evidence type="ECO:0000313" key="9">
    <source>
        <dbReference type="RefSeq" id="XP_045543016.1"/>
    </source>
</evidence>
<dbReference type="InterPro" id="IPR051249">
    <property type="entry name" value="NLRP_Inflammasome"/>
</dbReference>
<dbReference type="InterPro" id="IPR025307">
    <property type="entry name" value="FIIND_dom"/>
</dbReference>
<dbReference type="InterPro" id="IPR011029">
    <property type="entry name" value="DEATH-like_dom_sf"/>
</dbReference>
<evidence type="ECO:0000256" key="5">
    <source>
        <dbReference type="ARBA" id="ARBA00023198"/>
    </source>
</evidence>
<organism evidence="8 9">
    <name type="scientific">Salmo salar</name>
    <name type="common">Atlantic salmon</name>
    <dbReference type="NCBI Taxonomy" id="8030"/>
    <lineage>
        <taxon>Eukaryota</taxon>
        <taxon>Metazoa</taxon>
        <taxon>Chordata</taxon>
        <taxon>Craniata</taxon>
        <taxon>Vertebrata</taxon>
        <taxon>Euteleostomi</taxon>
        <taxon>Actinopterygii</taxon>
        <taxon>Neopterygii</taxon>
        <taxon>Teleostei</taxon>
        <taxon>Protacanthopterygii</taxon>
        <taxon>Salmoniformes</taxon>
        <taxon>Salmonidae</taxon>
        <taxon>Salmoninae</taxon>
        <taxon>Salmo</taxon>
    </lineage>
</organism>
<dbReference type="Gene3D" id="1.10.533.10">
    <property type="entry name" value="Death Domain, Fas"/>
    <property type="match status" value="1"/>
</dbReference>
<dbReference type="RefSeq" id="XP_045543016.1">
    <property type="nucleotide sequence ID" value="XM_045687060.1"/>
</dbReference>
<keyword evidence="8" id="KW-1185">Reference proteome</keyword>
<evidence type="ECO:0000313" key="8">
    <source>
        <dbReference type="Proteomes" id="UP001652741"/>
    </source>
</evidence>
<gene>
    <name evidence="9" type="primary">LOC123724119</name>
</gene>
<dbReference type="Proteomes" id="UP001652741">
    <property type="component" value="Chromosome ssa01"/>
</dbReference>
<evidence type="ECO:0000259" key="7">
    <source>
        <dbReference type="PROSITE" id="PS51830"/>
    </source>
</evidence>
<evidence type="ECO:0000256" key="1">
    <source>
        <dbReference type="ARBA" id="ARBA00004514"/>
    </source>
</evidence>
<keyword evidence="3" id="KW-0399">Innate immunity</keyword>
<name>A0ABM3C8X0_SALSA</name>
<keyword evidence="4" id="KW-0391">Immunity</keyword>
<feature type="domain" description="CARD" evidence="6">
    <location>
        <begin position="452"/>
        <end position="540"/>
    </location>
</feature>
<feature type="domain" description="FIIND" evidence="7">
    <location>
        <begin position="181"/>
        <end position="457"/>
    </location>
</feature>
<dbReference type="Pfam" id="PF13553">
    <property type="entry name" value="FIIND"/>
    <property type="match status" value="1"/>
</dbReference>
<dbReference type="PANTHER" id="PTHR46985">
    <property type="entry name" value="NACHT, LRR AND PYD DOMAINS-CONTAINING PROTEIN 1"/>
    <property type="match status" value="1"/>
</dbReference>
<dbReference type="SUPFAM" id="SSF47986">
    <property type="entry name" value="DEATH domain"/>
    <property type="match status" value="1"/>
</dbReference>
<evidence type="ECO:0000256" key="4">
    <source>
        <dbReference type="ARBA" id="ARBA00022859"/>
    </source>
</evidence>
<accession>A0ABM3C8X0</accession>
<dbReference type="InterPro" id="IPR001315">
    <property type="entry name" value="CARD"/>
</dbReference>
<keyword evidence="2" id="KW-0963">Cytoplasm</keyword>
<keyword evidence="5" id="KW-0395">Inflammatory response</keyword>
<evidence type="ECO:0000256" key="3">
    <source>
        <dbReference type="ARBA" id="ARBA00022588"/>
    </source>
</evidence>
<evidence type="ECO:0000259" key="6">
    <source>
        <dbReference type="PROSITE" id="PS50209"/>
    </source>
</evidence>
<dbReference type="GeneID" id="123724119"/>
<proteinExistence type="predicted"/>
<dbReference type="PROSITE" id="PS50209">
    <property type="entry name" value="CARD"/>
    <property type="match status" value="1"/>
</dbReference>
<reference evidence="9" key="1">
    <citation type="submission" date="2025-08" db="UniProtKB">
        <authorList>
            <consortium name="RefSeq"/>
        </authorList>
    </citation>
    <scope>IDENTIFICATION</scope>
</reference>
<sequence length="540" mass="61392">MAKPEHYCFIGPNIDVATADCPFGVKMATSKDQHDDDCEPRTPEQSTPLLPQLSRLEELSNIIESQEHSKQEIENLAGILRSLADDLHCNLEQHLMIDRLEVIQTNIMDKLSPGQKDGSSVITGTMRQFYNKALDSVGTIITKLAKKIGVNYSESNMCLQKEFGLKTNSPKECLNCNHIKSSMSWIQVEPSVSTEDETTVYTLDSSAAGHYECILSGLRWVCESKVSLRYQFSSWEPHMATLNNMRFEEGGPLLDITMISGKLEEIHLPHFVCIDPDYPQSSLREDMKVLHVKDNRVLLEEVDEVTRFHAKLLHPSFSGRGLVLRRGLHWRVHCDLLIFRSTRALLTLHTYLIRCDPSLAREVEAQEKSYGFLRLPKPKPEKSLWKGSRFTLKTSCQSSITPQKIKLRSTRPNYFEVYIKDAAMNFEMELISETGESAWKAEIRTEEYRDDSSTRDIEFVDDFRPQLIQKVNNVSAIADILFTKGMIGEEINANISAAPTRQAKMRVIYEALNSGGPHVKAAFFTALKEKEPFLVKDLDK</sequence>
<comment type="subcellular location">
    <subcellularLocation>
        <location evidence="1">Cytoplasm</location>
        <location evidence="1">Cytosol</location>
    </subcellularLocation>
</comment>
<dbReference type="PANTHER" id="PTHR46985:SF2">
    <property type="entry name" value="APOPTOSIS-ASSOCIATED SPECK-LIKE PROTEIN CONTAINING A CARD"/>
    <property type="match status" value="1"/>
</dbReference>
<dbReference type="PROSITE" id="PS51830">
    <property type="entry name" value="FIIND"/>
    <property type="match status" value="1"/>
</dbReference>
<protein>
    <submittedName>
        <fullName evidence="9">NACHT, LRR and PYD domains-containing protein 1 homolog</fullName>
    </submittedName>
</protein>
<dbReference type="Pfam" id="PF23679">
    <property type="entry name" value="UPA-FIIND"/>
    <property type="match status" value="1"/>
</dbReference>
<dbReference type="Pfam" id="PF00619">
    <property type="entry name" value="CARD"/>
    <property type="match status" value="1"/>
</dbReference>
<evidence type="ECO:0000256" key="2">
    <source>
        <dbReference type="ARBA" id="ARBA00022490"/>
    </source>
</evidence>